<keyword evidence="2" id="KW-0963">Cytoplasm</keyword>
<dbReference type="Pfam" id="PF05400">
    <property type="entry name" value="FliT"/>
    <property type="match status" value="1"/>
</dbReference>
<keyword evidence="6" id="KW-0969">Cilium</keyword>
<organism evidence="6 7">
    <name type="scientific">Stutzerimonas stutzeri</name>
    <name type="common">Pseudomonas stutzeri</name>
    <dbReference type="NCBI Taxonomy" id="316"/>
    <lineage>
        <taxon>Bacteria</taxon>
        <taxon>Pseudomonadati</taxon>
        <taxon>Pseudomonadota</taxon>
        <taxon>Gammaproteobacteria</taxon>
        <taxon>Pseudomonadales</taxon>
        <taxon>Pseudomonadaceae</taxon>
        <taxon>Stutzerimonas</taxon>
    </lineage>
</organism>
<comment type="subcellular location">
    <subcellularLocation>
        <location evidence="1">Cytoplasm</location>
        <location evidence="1">Cytosol</location>
    </subcellularLocation>
</comment>
<dbReference type="InterPro" id="IPR008622">
    <property type="entry name" value="FliT"/>
</dbReference>
<sequence>MNASVKRLEETGSALRDALTQQDWAAISMLDRECRNAVDEAMQAHERDSGVVRQRLQELLDMYGELVMTCQIEQARVASELRQLNQSQQGTKVYQLFA</sequence>
<evidence type="ECO:0000256" key="4">
    <source>
        <dbReference type="ARBA" id="ARBA00023186"/>
    </source>
</evidence>
<name>A0A0D7DZP9_STUST</name>
<dbReference type="PATRIC" id="fig|316.110.peg.3164"/>
<accession>A0A0D7DZP9</accession>
<dbReference type="RefSeq" id="WP_044316419.1">
    <property type="nucleotide sequence ID" value="NZ_JBITTV010000004.1"/>
</dbReference>
<keyword evidence="4" id="KW-0143">Chaperone</keyword>
<evidence type="ECO:0000256" key="5">
    <source>
        <dbReference type="ARBA" id="ARBA00093797"/>
    </source>
</evidence>
<keyword evidence="6" id="KW-0282">Flagellum</keyword>
<reference evidence="6 7" key="1">
    <citation type="submission" date="2014-11" db="EMBL/GenBank/DDBJ databases">
        <title>Genomics and ecophysiology of heterotrophic nitrogen fixing bacteria isolated from estuarine surface water.</title>
        <authorList>
            <person name="Bentzon-Tilia M."/>
            <person name="Severin I."/>
            <person name="Hansen L.H."/>
            <person name="Riemann L."/>
        </authorList>
    </citation>
    <scope>NUCLEOTIDE SEQUENCE [LARGE SCALE GENOMIC DNA]</scope>
    <source>
        <strain evidence="6 7">BAL361</strain>
    </source>
</reference>
<keyword evidence="3" id="KW-1005">Bacterial flagellum biogenesis</keyword>
<gene>
    <name evidence="6" type="ORF">LO50_22435</name>
</gene>
<keyword evidence="6" id="KW-0966">Cell projection</keyword>
<evidence type="ECO:0000313" key="7">
    <source>
        <dbReference type="Proteomes" id="UP000032439"/>
    </source>
</evidence>
<dbReference type="EMBL" id="JXXD01000315">
    <property type="protein sequence ID" value="KIZ32877.1"/>
    <property type="molecule type" value="Genomic_DNA"/>
</dbReference>
<dbReference type="Proteomes" id="UP000032439">
    <property type="component" value="Unassembled WGS sequence"/>
</dbReference>
<protein>
    <recommendedName>
        <fullName evidence="5">Flagellar protein FliT</fullName>
    </recommendedName>
</protein>
<dbReference type="AlphaFoldDB" id="A0A0D7DZP9"/>
<evidence type="ECO:0000256" key="3">
    <source>
        <dbReference type="ARBA" id="ARBA00022795"/>
    </source>
</evidence>
<dbReference type="GO" id="GO:0044781">
    <property type="term" value="P:bacterial-type flagellum organization"/>
    <property type="evidence" value="ECO:0007669"/>
    <property type="project" value="UniProtKB-KW"/>
</dbReference>
<proteinExistence type="predicted"/>
<evidence type="ECO:0000313" key="6">
    <source>
        <dbReference type="EMBL" id="KIZ32877.1"/>
    </source>
</evidence>
<evidence type="ECO:0000256" key="2">
    <source>
        <dbReference type="ARBA" id="ARBA00022490"/>
    </source>
</evidence>
<comment type="caution">
    <text evidence="6">The sequence shown here is derived from an EMBL/GenBank/DDBJ whole genome shotgun (WGS) entry which is preliminary data.</text>
</comment>
<evidence type="ECO:0000256" key="1">
    <source>
        <dbReference type="ARBA" id="ARBA00004514"/>
    </source>
</evidence>